<evidence type="ECO:0000313" key="3">
    <source>
        <dbReference type="Proteomes" id="UP000179243"/>
    </source>
</evidence>
<proteinExistence type="predicted"/>
<dbReference type="Gene3D" id="2.10.260.10">
    <property type="match status" value="1"/>
</dbReference>
<evidence type="ECO:0000259" key="1">
    <source>
        <dbReference type="SMART" id="SM00966"/>
    </source>
</evidence>
<dbReference type="InterPro" id="IPR037914">
    <property type="entry name" value="SpoVT-AbrB_sf"/>
</dbReference>
<dbReference type="PANTHER" id="PTHR40516:SF1">
    <property type="entry name" value="ANTITOXIN CHPS-RELATED"/>
    <property type="match status" value="1"/>
</dbReference>
<comment type="caution">
    <text evidence="2">The sequence shown here is derived from an EMBL/GenBank/DDBJ whole genome shotgun (WGS) entry which is preliminary data.</text>
</comment>
<dbReference type="GO" id="GO:0097351">
    <property type="term" value="F:toxin sequestering activity"/>
    <property type="evidence" value="ECO:0007669"/>
    <property type="project" value="InterPro"/>
</dbReference>
<dbReference type="SUPFAM" id="SSF89447">
    <property type="entry name" value="AbrB/MazE/MraZ-like"/>
    <property type="match status" value="1"/>
</dbReference>
<gene>
    <name evidence="2" type="ORF">A2519_03410</name>
</gene>
<dbReference type="EMBL" id="MFYX01000056">
    <property type="protein sequence ID" value="OGK05453.1"/>
    <property type="molecule type" value="Genomic_DNA"/>
</dbReference>
<dbReference type="AlphaFoldDB" id="A0A1F7FFQ4"/>
<dbReference type="Proteomes" id="UP000179243">
    <property type="component" value="Unassembled WGS sequence"/>
</dbReference>
<evidence type="ECO:0000313" key="2">
    <source>
        <dbReference type="EMBL" id="OGK05453.1"/>
    </source>
</evidence>
<dbReference type="Pfam" id="PF04014">
    <property type="entry name" value="MazE_antitoxin"/>
    <property type="match status" value="1"/>
</dbReference>
<protein>
    <recommendedName>
        <fullName evidence="1">SpoVT-AbrB domain-containing protein</fullName>
    </recommendedName>
</protein>
<dbReference type="InterPro" id="IPR007159">
    <property type="entry name" value="SpoVT-AbrB_dom"/>
</dbReference>
<feature type="domain" description="SpoVT-AbrB" evidence="1">
    <location>
        <begin position="6"/>
        <end position="51"/>
    </location>
</feature>
<accession>A0A1F7FFQ4</accession>
<reference evidence="2 3" key="1">
    <citation type="journal article" date="2016" name="Nat. Commun.">
        <title>Thousands of microbial genomes shed light on interconnected biogeochemical processes in an aquifer system.</title>
        <authorList>
            <person name="Anantharaman K."/>
            <person name="Brown C.T."/>
            <person name="Hug L.A."/>
            <person name="Sharon I."/>
            <person name="Castelle C.J."/>
            <person name="Probst A.J."/>
            <person name="Thomas B.C."/>
            <person name="Singh A."/>
            <person name="Wilkins M.J."/>
            <person name="Karaoz U."/>
            <person name="Brodie E.L."/>
            <person name="Williams K.H."/>
            <person name="Hubbard S.S."/>
            <person name="Banfield J.F."/>
        </authorList>
    </citation>
    <scope>NUCLEOTIDE SEQUENCE [LARGE SCALE GENOMIC DNA]</scope>
</reference>
<organism evidence="2 3">
    <name type="scientific">Candidatus Raymondbacteria bacterium RIFOXYD12_FULL_49_13</name>
    <dbReference type="NCBI Taxonomy" id="1817890"/>
    <lineage>
        <taxon>Bacteria</taxon>
        <taxon>Raymondiibacteriota</taxon>
    </lineage>
</organism>
<name>A0A1F7FFQ4_UNCRA</name>
<sequence length="80" mass="8997">MFTKVQKWGNSLAIRLPRTFIEETHLSNGAVVDMTVEKGKIIVEPKTAKKYSLTSLLKAVTSTNIHREIRTGKAVGKEIW</sequence>
<dbReference type="GO" id="GO:0003677">
    <property type="term" value="F:DNA binding"/>
    <property type="evidence" value="ECO:0007669"/>
    <property type="project" value="InterPro"/>
</dbReference>
<dbReference type="InterPro" id="IPR039052">
    <property type="entry name" value="Antitox_PemI-like"/>
</dbReference>
<dbReference type="PANTHER" id="PTHR40516">
    <property type="entry name" value="ANTITOXIN CHPS-RELATED"/>
    <property type="match status" value="1"/>
</dbReference>
<dbReference type="SMART" id="SM00966">
    <property type="entry name" value="SpoVT_AbrB"/>
    <property type="match status" value="1"/>
</dbReference>